<comment type="caution">
    <text evidence="1">The sequence shown here is derived from an EMBL/GenBank/DDBJ whole genome shotgun (WGS) entry which is preliminary data.</text>
</comment>
<evidence type="ECO:0000313" key="2">
    <source>
        <dbReference type="Proteomes" id="UP000266669"/>
    </source>
</evidence>
<name>A0A8B3CXR7_9LEPT</name>
<proteinExistence type="predicted"/>
<evidence type="ECO:0000313" key="1">
    <source>
        <dbReference type="EMBL" id="RHX88876.1"/>
    </source>
</evidence>
<dbReference type="EMBL" id="QHCS01000001">
    <property type="protein sequence ID" value="RHX88876.1"/>
    <property type="molecule type" value="Genomic_DNA"/>
</dbReference>
<sequence length="81" mass="9614">MLQNSEFDCAQKYTRIKIIFKGIQNKIEIQETNQKRSIPLSKIYFGKDPSRKCPIFFSEPFKIHCQKKKEENIRISFVEAS</sequence>
<gene>
    <name evidence="1" type="ORF">DLM78_08205</name>
</gene>
<organism evidence="1 2">
    <name type="scientific">Leptospira stimsonii</name>
    <dbReference type="NCBI Taxonomy" id="2202203"/>
    <lineage>
        <taxon>Bacteria</taxon>
        <taxon>Pseudomonadati</taxon>
        <taxon>Spirochaetota</taxon>
        <taxon>Spirochaetia</taxon>
        <taxon>Leptospirales</taxon>
        <taxon>Leptospiraceae</taxon>
        <taxon>Leptospira</taxon>
    </lineage>
</organism>
<dbReference type="Proteomes" id="UP000266669">
    <property type="component" value="Unassembled WGS sequence"/>
</dbReference>
<dbReference type="AlphaFoldDB" id="A0A8B3CXR7"/>
<protein>
    <submittedName>
        <fullName evidence="1">Uncharacterized protein</fullName>
    </submittedName>
</protein>
<accession>A0A8B3CXR7</accession>
<reference evidence="2" key="1">
    <citation type="submission" date="2018-05" db="EMBL/GenBank/DDBJ databases">
        <title>Leptospira yasudae sp. nov. and Leptospira stimsonii sp. nov., two pathogenic species of the genus Leptospira isolated from environmental sources.</title>
        <authorList>
            <person name="Casanovas-Massana A."/>
            <person name="Hamond C."/>
            <person name="Santos L.A."/>
            <person name="Hacker K.P."/>
            <person name="Balassiano I."/>
            <person name="Medeiros M.A."/>
            <person name="Reis M.G."/>
            <person name="Ko A.I."/>
            <person name="Wunder E.A."/>
        </authorList>
    </citation>
    <scope>NUCLEOTIDE SEQUENCE [LARGE SCALE GENOMIC DNA]</scope>
    <source>
        <strain evidence="2">AMB6-RJ</strain>
    </source>
</reference>